<gene>
    <name evidence="1" type="ORF">GCM10011396_46300</name>
</gene>
<reference evidence="1" key="1">
    <citation type="journal article" date="2014" name="Int. J. Syst. Evol. Microbiol.">
        <title>Complete genome sequence of Corynebacterium casei LMG S-19264T (=DSM 44701T), isolated from a smear-ripened cheese.</title>
        <authorList>
            <consortium name="US DOE Joint Genome Institute (JGI-PGF)"/>
            <person name="Walter F."/>
            <person name="Albersmeier A."/>
            <person name="Kalinowski J."/>
            <person name="Ruckert C."/>
        </authorList>
    </citation>
    <scope>NUCLEOTIDE SEQUENCE</scope>
    <source>
        <strain evidence="1">CGMCC 1.10998</strain>
    </source>
</reference>
<evidence type="ECO:0000313" key="1">
    <source>
        <dbReference type="EMBL" id="GGC93727.1"/>
    </source>
</evidence>
<name>A0A916UXV1_9BURK</name>
<protein>
    <recommendedName>
        <fullName evidence="3">DUF2855 domain-containing protein</fullName>
    </recommendedName>
</protein>
<evidence type="ECO:0000313" key="2">
    <source>
        <dbReference type="Proteomes" id="UP000637423"/>
    </source>
</evidence>
<dbReference type="Proteomes" id="UP000637423">
    <property type="component" value="Unassembled WGS sequence"/>
</dbReference>
<dbReference type="InterPro" id="IPR021276">
    <property type="entry name" value="DUF2855"/>
</dbReference>
<organism evidence="1 2">
    <name type="scientific">Undibacterium terreum</name>
    <dbReference type="NCBI Taxonomy" id="1224302"/>
    <lineage>
        <taxon>Bacteria</taxon>
        <taxon>Pseudomonadati</taxon>
        <taxon>Pseudomonadota</taxon>
        <taxon>Betaproteobacteria</taxon>
        <taxon>Burkholderiales</taxon>
        <taxon>Oxalobacteraceae</taxon>
        <taxon>Undibacterium</taxon>
    </lineage>
</organism>
<reference evidence="1" key="2">
    <citation type="submission" date="2020-09" db="EMBL/GenBank/DDBJ databases">
        <authorList>
            <person name="Sun Q."/>
            <person name="Zhou Y."/>
        </authorList>
    </citation>
    <scope>NUCLEOTIDE SEQUENCE</scope>
    <source>
        <strain evidence="1">CGMCC 1.10998</strain>
    </source>
</reference>
<dbReference type="Pfam" id="PF11017">
    <property type="entry name" value="DUF2855"/>
    <property type="match status" value="1"/>
</dbReference>
<keyword evidence="2" id="KW-1185">Reference proteome</keyword>
<dbReference type="EMBL" id="BMED01000006">
    <property type="protein sequence ID" value="GGC93727.1"/>
    <property type="molecule type" value="Genomic_DNA"/>
</dbReference>
<evidence type="ECO:0008006" key="3">
    <source>
        <dbReference type="Google" id="ProtNLM"/>
    </source>
</evidence>
<proteinExistence type="predicted"/>
<accession>A0A916UXV1</accession>
<comment type="caution">
    <text evidence="1">The sequence shown here is derived from an EMBL/GenBank/DDBJ whole genome shotgun (WGS) entry which is preliminary data.</text>
</comment>
<sequence length="376" mass="41918">MPVTNITNLEFIVERDNLRSSKFIESALPTADTLQDGQVLMRIDRFAFTSNNVTYAAFGKAMSYWNFFPAPEGWGKIPVWGFAEVVLSRQADVKVGERFYGYYPMSSHVVLQPSRCSEHGFTDAAEHRQAMHGLYNQYLRTSTDPAYTAGSEDQQVLLRPLFITSFMIDDFLADNDFFGAKTVLLSSASSKTAYGLAFMLSQRDKSQCKVIGLTSQSNIAFVEGLGCYDQVLAYDELASLPVDQPVVYVDMAGNGQLRSKLHHHYQDNMKYSCAVGGTHWDELGGASNLPGARPALFFAPAQIKKRMGDWGPGGVQARLAQAWQQLMQPVMRKDNPWLQVVHGYGREDLQRVYLQMLDGGTQPVEGHVLALVEKQA</sequence>
<dbReference type="AlphaFoldDB" id="A0A916UXV1"/>
<dbReference type="RefSeq" id="WP_188568522.1">
    <property type="nucleotide sequence ID" value="NZ_BMED01000006.1"/>
</dbReference>